<organism evidence="2 3">
    <name type="scientific">Leucobacter viscericola</name>
    <dbReference type="NCBI Taxonomy" id="2714935"/>
    <lineage>
        <taxon>Bacteria</taxon>
        <taxon>Bacillati</taxon>
        <taxon>Actinomycetota</taxon>
        <taxon>Actinomycetes</taxon>
        <taxon>Micrococcales</taxon>
        <taxon>Microbacteriaceae</taxon>
        <taxon>Leucobacter</taxon>
    </lineage>
</organism>
<dbReference type="AlphaFoldDB" id="A0A6G7XES5"/>
<proteinExistence type="predicted"/>
<evidence type="ECO:0000256" key="1">
    <source>
        <dbReference type="SAM" id="Phobius"/>
    </source>
</evidence>
<dbReference type="Proteomes" id="UP000502677">
    <property type="component" value="Chromosome"/>
</dbReference>
<keyword evidence="3" id="KW-1185">Reference proteome</keyword>
<keyword evidence="1" id="KW-0812">Transmembrane</keyword>
<keyword evidence="1" id="KW-1133">Transmembrane helix</keyword>
<dbReference type="KEGG" id="lvi:G7068_07695"/>
<gene>
    <name evidence="2" type="ORF">G7068_07695</name>
</gene>
<accession>A0A6G7XES5</accession>
<evidence type="ECO:0000313" key="3">
    <source>
        <dbReference type="Proteomes" id="UP000502677"/>
    </source>
</evidence>
<evidence type="ECO:0000313" key="2">
    <source>
        <dbReference type="EMBL" id="QIK63094.1"/>
    </source>
</evidence>
<protein>
    <submittedName>
        <fullName evidence="2">Uncharacterized protein</fullName>
    </submittedName>
</protein>
<keyword evidence="1" id="KW-0472">Membrane</keyword>
<sequence length="163" mass="18137">MSDIEGLYPPAQYGWGWLLLAFGVIALVILAGIVVLWATRPRYKLTKETIAAAPDVNGDLITAALRAEYLERLRVVEQAYTAGDIDAREANRRLSREVRSFVQDYSGFEAPVLGLNDLIELGVHPALIDAMQRHYYPSIFRSDMIIDPIAGVAAGRQVVTSWY</sequence>
<dbReference type="EMBL" id="CP049863">
    <property type="protein sequence ID" value="QIK63094.1"/>
    <property type="molecule type" value="Genomic_DNA"/>
</dbReference>
<reference evidence="2 3" key="1">
    <citation type="submission" date="2020-03" db="EMBL/GenBank/DDBJ databases">
        <title>Leucobacter sp. nov., isolated from beetles.</title>
        <authorList>
            <person name="Hyun D.-W."/>
            <person name="Bae J.-W."/>
        </authorList>
    </citation>
    <scope>NUCLEOTIDE SEQUENCE [LARGE SCALE GENOMIC DNA]</scope>
    <source>
        <strain evidence="2 3">HDW9C</strain>
    </source>
</reference>
<name>A0A6G7XES5_9MICO</name>
<dbReference type="RefSeq" id="WP_166290800.1">
    <property type="nucleotide sequence ID" value="NZ_CP049863.1"/>
</dbReference>
<feature type="transmembrane region" description="Helical" evidence="1">
    <location>
        <begin position="15"/>
        <end position="38"/>
    </location>
</feature>